<dbReference type="PANTHER" id="PTHR30251:SF3">
    <property type="entry name" value="FIMBRIAL CHAPARONE PROTEIN"/>
    <property type="match status" value="1"/>
</dbReference>
<dbReference type="Pfam" id="PF00345">
    <property type="entry name" value="PapD_N"/>
    <property type="match status" value="1"/>
</dbReference>
<dbReference type="AlphaFoldDB" id="A0A376WTW3"/>
<sequence>MNMMISYQELVRTFPSINIKNTDDHPSLLYTTIVDLPESNKSIRLIPTQPVIRVEAGQVQQVRFLLQATVPLQSEELKRVTFEGIPPKMTRAAELLFQFVRIYLY</sequence>
<dbReference type="GO" id="GO:0071555">
    <property type="term" value="P:cell wall organization"/>
    <property type="evidence" value="ECO:0007669"/>
    <property type="project" value="InterPro"/>
</dbReference>
<dbReference type="Proteomes" id="UP000254503">
    <property type="component" value="Unassembled WGS sequence"/>
</dbReference>
<reference evidence="2 3" key="1">
    <citation type="submission" date="2018-06" db="EMBL/GenBank/DDBJ databases">
        <authorList>
            <consortium name="Pathogen Informatics"/>
            <person name="Doyle S."/>
        </authorList>
    </citation>
    <scope>NUCLEOTIDE SEQUENCE [LARGE SCALE GENOMIC DNA]</scope>
    <source>
        <strain evidence="2 3">NCTC9045</strain>
    </source>
</reference>
<dbReference type="InterPro" id="IPR008962">
    <property type="entry name" value="PapD-like_sf"/>
</dbReference>
<dbReference type="SUPFAM" id="SSF49354">
    <property type="entry name" value="PapD-like"/>
    <property type="match status" value="1"/>
</dbReference>
<dbReference type="InterPro" id="IPR050643">
    <property type="entry name" value="Periplasmic_pilus_chap"/>
</dbReference>
<protein>
    <submittedName>
        <fullName evidence="2">Putative periplasmic chaperone protein</fullName>
    </submittedName>
</protein>
<dbReference type="InterPro" id="IPR016147">
    <property type="entry name" value="Pili_assmbl_chaperone_N"/>
</dbReference>
<evidence type="ECO:0000313" key="2">
    <source>
        <dbReference type="EMBL" id="STJ52845.1"/>
    </source>
</evidence>
<organism evidence="2 3">
    <name type="scientific">Escherichia coli</name>
    <dbReference type="NCBI Taxonomy" id="562"/>
    <lineage>
        <taxon>Bacteria</taxon>
        <taxon>Pseudomonadati</taxon>
        <taxon>Pseudomonadota</taxon>
        <taxon>Gammaproteobacteria</taxon>
        <taxon>Enterobacterales</taxon>
        <taxon>Enterobacteriaceae</taxon>
        <taxon>Escherichia</taxon>
    </lineage>
</organism>
<name>A0A376WTW3_ECOLX</name>
<proteinExistence type="predicted"/>
<evidence type="ECO:0000259" key="1">
    <source>
        <dbReference type="Pfam" id="PF00345"/>
    </source>
</evidence>
<dbReference type="Gene3D" id="2.60.40.10">
    <property type="entry name" value="Immunoglobulins"/>
    <property type="match status" value="1"/>
</dbReference>
<evidence type="ECO:0000313" key="3">
    <source>
        <dbReference type="Proteomes" id="UP000254503"/>
    </source>
</evidence>
<gene>
    <name evidence="2" type="primary">yhcA</name>
    <name evidence="2" type="ORF">NCTC9045_00656</name>
</gene>
<dbReference type="GO" id="GO:0030288">
    <property type="term" value="C:outer membrane-bounded periplasmic space"/>
    <property type="evidence" value="ECO:0007669"/>
    <property type="project" value="InterPro"/>
</dbReference>
<dbReference type="EMBL" id="UGDD01000002">
    <property type="protein sequence ID" value="STJ52845.1"/>
    <property type="molecule type" value="Genomic_DNA"/>
</dbReference>
<feature type="domain" description="Pili assembly chaperone N-terminal" evidence="1">
    <location>
        <begin position="16"/>
        <end position="90"/>
    </location>
</feature>
<accession>A0A376WTW3</accession>
<dbReference type="PANTHER" id="PTHR30251">
    <property type="entry name" value="PILUS ASSEMBLY CHAPERONE"/>
    <property type="match status" value="1"/>
</dbReference>
<dbReference type="InterPro" id="IPR013783">
    <property type="entry name" value="Ig-like_fold"/>
</dbReference>